<dbReference type="AlphaFoldDB" id="A0A8X6K665"/>
<evidence type="ECO:0000313" key="3">
    <source>
        <dbReference type="Proteomes" id="UP000887116"/>
    </source>
</evidence>
<dbReference type="EMBL" id="BMAO01020276">
    <property type="protein sequence ID" value="GFQ66230.1"/>
    <property type="molecule type" value="Genomic_DNA"/>
</dbReference>
<dbReference type="Pfam" id="PF13843">
    <property type="entry name" value="DDE_Tnp_1_7"/>
    <property type="match status" value="1"/>
</dbReference>
<reference evidence="2" key="1">
    <citation type="submission" date="2020-07" db="EMBL/GenBank/DDBJ databases">
        <title>Multicomponent nature underlies the extraordinary mechanical properties of spider dragline silk.</title>
        <authorList>
            <person name="Kono N."/>
            <person name="Nakamura H."/>
            <person name="Mori M."/>
            <person name="Yoshida Y."/>
            <person name="Ohtoshi R."/>
            <person name="Malay A.D."/>
            <person name="Moran D.A.P."/>
            <person name="Tomita M."/>
            <person name="Numata K."/>
            <person name="Arakawa K."/>
        </authorList>
    </citation>
    <scope>NUCLEOTIDE SEQUENCE</scope>
</reference>
<keyword evidence="3" id="KW-1185">Reference proteome</keyword>
<dbReference type="GO" id="GO:0043565">
    <property type="term" value="F:sequence-specific DNA binding"/>
    <property type="evidence" value="ECO:0007669"/>
    <property type="project" value="TreeGrafter"/>
</dbReference>
<comment type="caution">
    <text evidence="2">The sequence shown here is derived from an EMBL/GenBank/DDBJ whole genome shotgun (WGS) entry which is preliminary data.</text>
</comment>
<dbReference type="InterPro" id="IPR029526">
    <property type="entry name" value="PGBD"/>
</dbReference>
<dbReference type="OrthoDB" id="6428043at2759"/>
<dbReference type="InterPro" id="IPR052638">
    <property type="entry name" value="PiggyBac_TE-derived"/>
</dbReference>
<feature type="domain" description="PiggyBac transposable element-derived protein" evidence="1">
    <location>
        <begin position="1"/>
        <end position="295"/>
    </location>
</feature>
<proteinExistence type="predicted"/>
<evidence type="ECO:0000313" key="2">
    <source>
        <dbReference type="EMBL" id="GFQ66230.1"/>
    </source>
</evidence>
<dbReference type="PANTHER" id="PTHR47055:SF3">
    <property type="entry name" value="PHORBOL-ESTER_DAG-TYPE DOMAIN-CONTAINING PROTEIN"/>
    <property type="match status" value="1"/>
</dbReference>
<sequence length="320" mass="37666">MFFTDDLVNHIVQQSVSYATQNNRHQFTLSSDCFKKFLGFLLLTGYHSLPQEQMYWSEEEDIDIGIVRKCMSKNRYIEIKRNLHFSDNTNIPLINGNKDRLFKIRPILDELNKAFMQFGVFSYNICIDEQMVRYYGHHFLKQFIRGKPIRFGFKQWAMCCGVTGYCYNADIYEGKPSRISEEDNLEGNTYGLGVSVILNKIATIDKPEEHCFYFDNFFTSFDLLKNLKERNIPATGTVRCNRMNKCPIKTDKEMKKEFRGAFDYRYDEINGIFGLVWKDNSIVKMLSNHLEVLPLGRVPRWSRAEKKNINSTTQCHYKLQ</sequence>
<dbReference type="Proteomes" id="UP000887116">
    <property type="component" value="Unassembled WGS sequence"/>
</dbReference>
<name>A0A8X6K665_TRICU</name>
<dbReference type="PANTHER" id="PTHR47055">
    <property type="entry name" value="DDE_TNP_1_7 DOMAIN-CONTAINING PROTEIN"/>
    <property type="match status" value="1"/>
</dbReference>
<gene>
    <name evidence="2" type="primary">ERCC6</name>
    <name evidence="2" type="ORF">TNCT_255711</name>
</gene>
<protein>
    <submittedName>
        <fullName evidence="2">Chimeric ERCC6-PGBD3 protein</fullName>
    </submittedName>
</protein>
<accession>A0A8X6K665</accession>
<evidence type="ECO:0000259" key="1">
    <source>
        <dbReference type="Pfam" id="PF13843"/>
    </source>
</evidence>
<organism evidence="2 3">
    <name type="scientific">Trichonephila clavata</name>
    <name type="common">Joro spider</name>
    <name type="synonym">Nephila clavata</name>
    <dbReference type="NCBI Taxonomy" id="2740835"/>
    <lineage>
        <taxon>Eukaryota</taxon>
        <taxon>Metazoa</taxon>
        <taxon>Ecdysozoa</taxon>
        <taxon>Arthropoda</taxon>
        <taxon>Chelicerata</taxon>
        <taxon>Arachnida</taxon>
        <taxon>Araneae</taxon>
        <taxon>Araneomorphae</taxon>
        <taxon>Entelegynae</taxon>
        <taxon>Araneoidea</taxon>
        <taxon>Nephilidae</taxon>
        <taxon>Trichonephila</taxon>
    </lineage>
</organism>